<reference evidence="1 2" key="1">
    <citation type="submission" date="2017-01" db="EMBL/GenBank/DDBJ databases">
        <authorList>
            <person name="Erauso G."/>
        </authorList>
    </citation>
    <scope>NUCLEOTIDE SEQUENCE [LARGE SCALE GENOMIC DNA]</scope>
    <source>
        <strain evidence="1">MESINF1</strain>
    </source>
</reference>
<gene>
    <name evidence="1" type="ORF">MESINF_1668</name>
</gene>
<dbReference type="AlphaFoldDB" id="A0A7Z7LFK1"/>
<accession>A0A7Z7LFK1</accession>
<keyword evidence="2" id="KW-1185">Reference proteome</keyword>
<protein>
    <submittedName>
        <fullName evidence="1">Uncharacterized protein</fullName>
    </submittedName>
</protein>
<dbReference type="KEGG" id="minf:MESINF_1668"/>
<sequence>MPADGENRSSIEVTIVAPKFIENKTSFDEVIPSNRKAVVVRGFIDEAPSLLSRARFWCRRMDYPVAGV</sequence>
<dbReference type="EMBL" id="LS974202">
    <property type="protein sequence ID" value="SSC13112.1"/>
    <property type="molecule type" value="Genomic_DNA"/>
</dbReference>
<dbReference type="Proteomes" id="UP000250796">
    <property type="component" value="Chromosome MESINF"/>
</dbReference>
<dbReference type="RefSeq" id="WP_169699295.1">
    <property type="nucleotide sequence ID" value="NZ_LS974202.1"/>
</dbReference>
<name>A0A7Z7LFK1_9BACT</name>
<organism evidence="1 2">
    <name type="scientific">Mesotoga infera</name>
    <dbReference type="NCBI Taxonomy" id="1236046"/>
    <lineage>
        <taxon>Bacteria</taxon>
        <taxon>Thermotogati</taxon>
        <taxon>Thermotogota</taxon>
        <taxon>Thermotogae</taxon>
        <taxon>Kosmotogales</taxon>
        <taxon>Kosmotogaceae</taxon>
        <taxon>Mesotoga</taxon>
    </lineage>
</organism>
<evidence type="ECO:0000313" key="1">
    <source>
        <dbReference type="EMBL" id="SSC13112.1"/>
    </source>
</evidence>
<proteinExistence type="predicted"/>
<evidence type="ECO:0000313" key="2">
    <source>
        <dbReference type="Proteomes" id="UP000250796"/>
    </source>
</evidence>